<dbReference type="SUPFAM" id="SSF46689">
    <property type="entry name" value="Homeodomain-like"/>
    <property type="match status" value="1"/>
</dbReference>
<reference evidence="4 5" key="1">
    <citation type="journal article" date="2013" name="Genome Announc.">
        <title>Draft Genome Sequence of the Cellulolytic, Mesophilic, Anaerobic Bacterium Clostridium termitidis Strain CT1112 (DSM 5398).</title>
        <authorList>
            <person name="Lal S."/>
            <person name="Ramachandran U."/>
            <person name="Zhang X."/>
            <person name="Munir R."/>
            <person name="Sparling R."/>
            <person name="Levin D.B."/>
        </authorList>
    </citation>
    <scope>NUCLEOTIDE SEQUENCE [LARGE SCALE GENOMIC DNA]</scope>
    <source>
        <strain evidence="4 5">CT1112</strain>
    </source>
</reference>
<dbReference type="AlphaFoldDB" id="S0FU18"/>
<organism evidence="4 5">
    <name type="scientific">Ruminiclostridium cellobioparum subsp. termitidis CT1112</name>
    <dbReference type="NCBI Taxonomy" id="1195236"/>
    <lineage>
        <taxon>Bacteria</taxon>
        <taxon>Bacillati</taxon>
        <taxon>Bacillota</taxon>
        <taxon>Clostridia</taxon>
        <taxon>Eubacteriales</taxon>
        <taxon>Oscillospiraceae</taxon>
        <taxon>Ruminiclostridium</taxon>
    </lineage>
</organism>
<dbReference type="InterPro" id="IPR009057">
    <property type="entry name" value="Homeodomain-like_sf"/>
</dbReference>
<feature type="domain" description="HTH tetR-type" evidence="3">
    <location>
        <begin position="6"/>
        <end position="66"/>
    </location>
</feature>
<dbReference type="PANTHER" id="PTHR43479">
    <property type="entry name" value="ACREF/ENVCD OPERON REPRESSOR-RELATED"/>
    <property type="match status" value="1"/>
</dbReference>
<dbReference type="PROSITE" id="PS50977">
    <property type="entry name" value="HTH_TETR_2"/>
    <property type="match status" value="1"/>
</dbReference>
<keyword evidence="1 2" id="KW-0238">DNA-binding</keyword>
<keyword evidence="5" id="KW-1185">Reference proteome</keyword>
<feature type="DNA-binding region" description="H-T-H motif" evidence="2">
    <location>
        <begin position="29"/>
        <end position="48"/>
    </location>
</feature>
<evidence type="ECO:0000256" key="1">
    <source>
        <dbReference type="ARBA" id="ARBA00023125"/>
    </source>
</evidence>
<sequence>MIKDKNDTKNRILQVSLDLFSLRGYSSVSIRDICGKVGIKESSVYHHFKSKQDIFDVLCNSFTETLYALPQAFSVEMQKVTSVKDEEFIFVCQSFVNDYLMNEKINKFIRMLIIEQGTNVQAAELYHRVLFDDALAGQKVIYQWLVNIGFLRNSDVDMMVMEYYSHVIYLFHRYLAAGEITAGIRAEVNRSLLRHIQNFLAKYKKVD</sequence>
<proteinExistence type="predicted"/>
<evidence type="ECO:0000259" key="3">
    <source>
        <dbReference type="PROSITE" id="PS50977"/>
    </source>
</evidence>
<dbReference type="RefSeq" id="WP_004624935.1">
    <property type="nucleotide sequence ID" value="NZ_AORV01000026.1"/>
</dbReference>
<dbReference type="STRING" id="1195236.CTER_1227"/>
<dbReference type="Pfam" id="PF00440">
    <property type="entry name" value="TetR_N"/>
    <property type="match status" value="1"/>
</dbReference>
<protein>
    <submittedName>
        <fullName evidence="4">Transcriptional regulator</fullName>
    </submittedName>
</protein>
<evidence type="ECO:0000313" key="4">
    <source>
        <dbReference type="EMBL" id="EMS72674.1"/>
    </source>
</evidence>
<dbReference type="InterPro" id="IPR050624">
    <property type="entry name" value="HTH-type_Tx_Regulator"/>
</dbReference>
<dbReference type="PATRIC" id="fig|1195236.3.peg.1534"/>
<dbReference type="Gene3D" id="1.10.357.10">
    <property type="entry name" value="Tetracycline Repressor, domain 2"/>
    <property type="match status" value="1"/>
</dbReference>
<evidence type="ECO:0000313" key="5">
    <source>
        <dbReference type="Proteomes" id="UP000014155"/>
    </source>
</evidence>
<dbReference type="PRINTS" id="PR00455">
    <property type="entry name" value="HTHTETR"/>
</dbReference>
<gene>
    <name evidence="4" type="ORF">CTER_1227</name>
</gene>
<dbReference type="EMBL" id="AORV01000026">
    <property type="protein sequence ID" value="EMS72674.1"/>
    <property type="molecule type" value="Genomic_DNA"/>
</dbReference>
<accession>S0FU18</accession>
<dbReference type="GO" id="GO:0003677">
    <property type="term" value="F:DNA binding"/>
    <property type="evidence" value="ECO:0007669"/>
    <property type="project" value="UniProtKB-UniRule"/>
</dbReference>
<dbReference type="InterPro" id="IPR001647">
    <property type="entry name" value="HTH_TetR"/>
</dbReference>
<evidence type="ECO:0000256" key="2">
    <source>
        <dbReference type="PROSITE-ProRule" id="PRU00335"/>
    </source>
</evidence>
<dbReference type="PANTHER" id="PTHR43479:SF11">
    <property type="entry name" value="ACREF_ENVCD OPERON REPRESSOR-RELATED"/>
    <property type="match status" value="1"/>
</dbReference>
<name>S0FU18_RUMCE</name>
<dbReference type="eggNOG" id="COG1309">
    <property type="taxonomic scope" value="Bacteria"/>
</dbReference>
<dbReference type="Proteomes" id="UP000014155">
    <property type="component" value="Unassembled WGS sequence"/>
</dbReference>
<comment type="caution">
    <text evidence="4">The sequence shown here is derived from an EMBL/GenBank/DDBJ whole genome shotgun (WGS) entry which is preliminary data.</text>
</comment>